<gene>
    <name evidence="3" type="primary">fae</name>
    <name evidence="3" type="ORF">JCR33_20485</name>
</gene>
<sequence length="173" mass="18379">MLRVRMEGLPVRIGEAFVGDVPNNAHPNVMVGRREELGATIAQSLASPSRDHVSFMAVLRPNVMVKPDTLFVNKVATVTPEIARMTWGPAQAGVARGVHEALAEGILPPDAAENWVVVAAVWVNPLADDPQKVEANNRLAIKAALLNAFDPPAQTVRDAAAASAANPFYSGET</sequence>
<dbReference type="SUPFAM" id="SSF54211">
    <property type="entry name" value="Ribosomal protein S5 domain 2-like"/>
    <property type="match status" value="1"/>
</dbReference>
<dbReference type="EMBL" id="JAEKJA010000023">
    <property type="protein sequence ID" value="MBJ3778090.1"/>
    <property type="molecule type" value="Genomic_DNA"/>
</dbReference>
<dbReference type="InterPro" id="IPR020568">
    <property type="entry name" value="Ribosomal_Su5_D2-typ_SF"/>
</dbReference>
<evidence type="ECO:0000256" key="1">
    <source>
        <dbReference type="ARBA" id="ARBA00023239"/>
    </source>
</evidence>
<dbReference type="Gene3D" id="3.30.230.60">
    <property type="entry name" value="Formaldehyde-activating enzyme"/>
    <property type="match status" value="1"/>
</dbReference>
<accession>A0A934MIN2</accession>
<dbReference type="NCBIfam" id="TIGR03126">
    <property type="entry name" value="one_C_fae"/>
    <property type="match status" value="1"/>
</dbReference>
<reference evidence="3" key="1">
    <citation type="submission" date="2020-12" db="EMBL/GenBank/DDBJ databases">
        <title>Bacterial taxonomy.</title>
        <authorList>
            <person name="Pan X."/>
        </authorList>
    </citation>
    <scope>NUCLEOTIDE SEQUENCE</scope>
    <source>
        <strain evidence="3">B2012</strain>
    </source>
</reference>
<evidence type="ECO:0000259" key="2">
    <source>
        <dbReference type="Pfam" id="PF08714"/>
    </source>
</evidence>
<comment type="caution">
    <text evidence="3">The sequence shown here is derived from an EMBL/GenBank/DDBJ whole genome shotgun (WGS) entry which is preliminary data.</text>
</comment>
<dbReference type="AlphaFoldDB" id="A0A934MIN2"/>
<dbReference type="InterPro" id="IPR014826">
    <property type="entry name" value="HCHO-activating_enzyme"/>
</dbReference>
<dbReference type="GO" id="GO:0016051">
    <property type="term" value="P:carbohydrate biosynthetic process"/>
    <property type="evidence" value="ECO:0007669"/>
    <property type="project" value="InterPro"/>
</dbReference>
<dbReference type="GO" id="GO:0016840">
    <property type="term" value="F:carbon-nitrogen lyase activity"/>
    <property type="evidence" value="ECO:0007669"/>
    <property type="project" value="InterPro"/>
</dbReference>
<dbReference type="Pfam" id="PF08714">
    <property type="entry name" value="Fae"/>
    <property type="match status" value="1"/>
</dbReference>
<feature type="domain" description="Formaldehyde-activating enzyme" evidence="2">
    <location>
        <begin position="13"/>
        <end position="151"/>
    </location>
</feature>
<organism evidence="3 4">
    <name type="scientific">Acuticoccus mangrovi</name>
    <dbReference type="NCBI Taxonomy" id="2796142"/>
    <lineage>
        <taxon>Bacteria</taxon>
        <taxon>Pseudomonadati</taxon>
        <taxon>Pseudomonadota</taxon>
        <taxon>Alphaproteobacteria</taxon>
        <taxon>Hyphomicrobiales</taxon>
        <taxon>Amorphaceae</taxon>
        <taxon>Acuticoccus</taxon>
    </lineage>
</organism>
<evidence type="ECO:0000313" key="3">
    <source>
        <dbReference type="EMBL" id="MBJ3778090.1"/>
    </source>
</evidence>
<proteinExistence type="predicted"/>
<dbReference type="InterPro" id="IPR037075">
    <property type="entry name" value="HCHO-activating_enzyme_sf"/>
</dbReference>
<protein>
    <submittedName>
        <fullName evidence="3">Formaldehyde-activating enzyme</fullName>
    </submittedName>
</protein>
<dbReference type="Proteomes" id="UP000609531">
    <property type="component" value="Unassembled WGS sequence"/>
</dbReference>
<name>A0A934MIN2_9HYPH</name>
<evidence type="ECO:0000313" key="4">
    <source>
        <dbReference type="Proteomes" id="UP000609531"/>
    </source>
</evidence>
<dbReference type="RefSeq" id="WP_198883993.1">
    <property type="nucleotide sequence ID" value="NZ_JAEKJA010000023.1"/>
</dbReference>
<keyword evidence="4" id="KW-1185">Reference proteome</keyword>
<keyword evidence="1" id="KW-0456">Lyase</keyword>